<dbReference type="PIRSF" id="PIRSF038994">
    <property type="entry name" value="NagA"/>
    <property type="match status" value="1"/>
</dbReference>
<evidence type="ECO:0000256" key="2">
    <source>
        <dbReference type="ARBA" id="ARBA00022723"/>
    </source>
</evidence>
<comment type="catalytic activity">
    <reaction evidence="5">
        <text>N-acetyl-D-glucosamine 6-phosphate + H2O = D-glucosamine 6-phosphate + acetate</text>
        <dbReference type="Rhea" id="RHEA:22936"/>
        <dbReference type="ChEBI" id="CHEBI:15377"/>
        <dbReference type="ChEBI" id="CHEBI:30089"/>
        <dbReference type="ChEBI" id="CHEBI:57513"/>
        <dbReference type="ChEBI" id="CHEBI:58725"/>
        <dbReference type="EC" id="3.5.1.25"/>
    </reaction>
</comment>
<accession>A0ABU9HB11</accession>
<dbReference type="Proteomes" id="UP001366060">
    <property type="component" value="Unassembled WGS sequence"/>
</dbReference>
<evidence type="ECO:0000313" key="7">
    <source>
        <dbReference type="EMBL" id="MEL0659071.1"/>
    </source>
</evidence>
<dbReference type="Gene3D" id="2.30.40.10">
    <property type="entry name" value="Urease, subunit C, domain 1"/>
    <property type="match status" value="1"/>
</dbReference>
<dbReference type="NCBIfam" id="TIGR00221">
    <property type="entry name" value="nagA"/>
    <property type="match status" value="1"/>
</dbReference>
<dbReference type="PANTHER" id="PTHR11113">
    <property type="entry name" value="N-ACETYLGLUCOSAMINE-6-PHOSPHATE DEACETYLASE"/>
    <property type="match status" value="1"/>
</dbReference>
<dbReference type="GO" id="GO:0008448">
    <property type="term" value="F:N-acetylglucosamine-6-phosphate deacetylase activity"/>
    <property type="evidence" value="ECO:0007669"/>
    <property type="project" value="UniProtKB-EC"/>
</dbReference>
<dbReference type="RefSeq" id="WP_341627664.1">
    <property type="nucleotide sequence ID" value="NZ_JBAKBA010000014.1"/>
</dbReference>
<reference evidence="7 8" key="1">
    <citation type="submission" date="2024-02" db="EMBL/GenBank/DDBJ databases">
        <title>Bacteria isolated from the canopy kelp, Nereocystis luetkeana.</title>
        <authorList>
            <person name="Pfister C.A."/>
            <person name="Younker I.T."/>
            <person name="Light S.H."/>
        </authorList>
    </citation>
    <scope>NUCLEOTIDE SEQUENCE [LARGE SCALE GENOMIC DNA]</scope>
    <source>
        <strain evidence="7 8">TI.2.07</strain>
    </source>
</reference>
<comment type="caution">
    <text evidence="7">The sequence shown here is derived from an EMBL/GenBank/DDBJ whole genome shotgun (WGS) entry which is preliminary data.</text>
</comment>
<dbReference type="EMBL" id="JBAKBA010000014">
    <property type="protein sequence ID" value="MEL0659071.1"/>
    <property type="molecule type" value="Genomic_DNA"/>
</dbReference>
<name>A0ABU9HB11_9GAMM</name>
<dbReference type="NCBIfam" id="NF008371">
    <property type="entry name" value="PRK11170.1"/>
    <property type="match status" value="1"/>
</dbReference>
<dbReference type="PANTHER" id="PTHR11113:SF14">
    <property type="entry name" value="N-ACETYLGLUCOSAMINE-6-PHOSPHATE DEACETYLASE"/>
    <property type="match status" value="1"/>
</dbReference>
<keyword evidence="2" id="KW-0479">Metal-binding</keyword>
<dbReference type="InterPro" id="IPR032466">
    <property type="entry name" value="Metal_Hydrolase"/>
</dbReference>
<evidence type="ECO:0000259" key="6">
    <source>
        <dbReference type="Pfam" id="PF01979"/>
    </source>
</evidence>
<keyword evidence="8" id="KW-1185">Reference proteome</keyword>
<evidence type="ECO:0000256" key="1">
    <source>
        <dbReference type="ARBA" id="ARBA00010716"/>
    </source>
</evidence>
<evidence type="ECO:0000313" key="8">
    <source>
        <dbReference type="Proteomes" id="UP001366060"/>
    </source>
</evidence>
<evidence type="ECO:0000256" key="4">
    <source>
        <dbReference type="ARBA" id="ARBA00023277"/>
    </source>
</evidence>
<dbReference type="SUPFAM" id="SSF51338">
    <property type="entry name" value="Composite domain of metallo-dependent hydrolases"/>
    <property type="match status" value="1"/>
</dbReference>
<dbReference type="Gene3D" id="3.20.20.140">
    <property type="entry name" value="Metal-dependent hydrolases"/>
    <property type="match status" value="1"/>
</dbReference>
<dbReference type="Pfam" id="PF01979">
    <property type="entry name" value="Amidohydro_1"/>
    <property type="match status" value="1"/>
</dbReference>
<comment type="similarity">
    <text evidence="1 5">Belongs to the metallo-dependent hydrolases superfamily. NagA family.</text>
</comment>
<feature type="domain" description="Amidohydrolase-related" evidence="6">
    <location>
        <begin position="51"/>
        <end position="376"/>
    </location>
</feature>
<dbReference type="EC" id="3.5.1.25" evidence="5"/>
<dbReference type="InterPro" id="IPR003764">
    <property type="entry name" value="GlcNAc_6-P_deAcase"/>
</dbReference>
<organism evidence="7 8">
    <name type="scientific">Psychromonas arctica</name>
    <dbReference type="NCBI Taxonomy" id="168275"/>
    <lineage>
        <taxon>Bacteria</taxon>
        <taxon>Pseudomonadati</taxon>
        <taxon>Pseudomonadota</taxon>
        <taxon>Gammaproteobacteria</taxon>
        <taxon>Alteromonadales</taxon>
        <taxon>Psychromonadaceae</taxon>
        <taxon>Psychromonas</taxon>
    </lineage>
</organism>
<evidence type="ECO:0000256" key="5">
    <source>
        <dbReference type="PIRNR" id="PIRNR038994"/>
    </source>
</evidence>
<dbReference type="CDD" id="cd00854">
    <property type="entry name" value="NagA"/>
    <property type="match status" value="1"/>
</dbReference>
<sequence length="384" mass="41693">MYALTNCVIYTTESILVDHAVIIENELVKSIIPINELPSDNRCIDLNGNNLTPGFIDLQLNGCGGVMFNGAETQQTLLTMQAANLKSGTTSYLPTFITDCDERMKKALDVVREYMQITDNEVLGLHLEGPYINLVKKGIHRAEFIREPNTEMIDLICANADIISQITLAPEMTPDNVIAQLSNAGIVVSLGHSNGTYQQATNAIKHGASCATHLFNAMSSITGREPGIVGAVYDNNIYAGIIVDGFHVDYVNVRLSKKIMGDKLILVTDATAPAGADIERFSNQFDFVGTTVYYKDGKCFGEDGTLGGSAVTMIESIQQCVKFVGIPLDEAIRMATLYPAKAISVNHKLGSIHSGKIANLAIFNNDYQVTGTVVNGIYTHHHSR</sequence>
<keyword evidence="3 5" id="KW-0378">Hydrolase</keyword>
<evidence type="ECO:0000256" key="3">
    <source>
        <dbReference type="ARBA" id="ARBA00022801"/>
    </source>
</evidence>
<protein>
    <recommendedName>
        <fullName evidence="5">N-acetylgalactosamine-6-phosphate deacetylase</fullName>
        <ecNumber evidence="5">3.5.1.25</ecNumber>
    </recommendedName>
    <alternativeName>
        <fullName evidence="5">N-acetylglucosamine-6-phosphate deacetylase</fullName>
    </alternativeName>
</protein>
<dbReference type="SUPFAM" id="SSF51556">
    <property type="entry name" value="Metallo-dependent hydrolases"/>
    <property type="match status" value="1"/>
</dbReference>
<keyword evidence="4 5" id="KW-0119">Carbohydrate metabolism</keyword>
<proteinExistence type="inferred from homology"/>
<dbReference type="InterPro" id="IPR006680">
    <property type="entry name" value="Amidohydro-rel"/>
</dbReference>
<gene>
    <name evidence="7" type="primary">nagA</name>
    <name evidence="7" type="ORF">V6255_07945</name>
</gene>
<dbReference type="InterPro" id="IPR011059">
    <property type="entry name" value="Metal-dep_hydrolase_composite"/>
</dbReference>